<dbReference type="EMBL" id="CP027750">
    <property type="protein sequence ID" value="AZE27696.1"/>
    <property type="molecule type" value="Genomic_DNA"/>
</dbReference>
<keyword evidence="1" id="KW-0560">Oxidoreductase</keyword>
<accession>A0AAD1E4I9</accession>
<dbReference type="EC" id="1.6.5.5" evidence="1"/>
<gene>
    <name evidence="1" type="ORF">C4K07_0892</name>
</gene>
<dbReference type="Gene3D" id="3.90.180.10">
    <property type="entry name" value="Medium-chain alcohol dehydrogenases, catalytic domain"/>
    <property type="match status" value="1"/>
</dbReference>
<dbReference type="AlphaFoldDB" id="A0AAD1E4I9"/>
<dbReference type="GO" id="GO:0003960">
    <property type="term" value="F:quinone reductase (NADPH) activity"/>
    <property type="evidence" value="ECO:0007669"/>
    <property type="project" value="UniProtKB-EC"/>
</dbReference>
<dbReference type="RefSeq" id="WP_009046957.1">
    <property type="nucleotide sequence ID" value="NZ_CP027719.1"/>
</dbReference>
<dbReference type="Proteomes" id="UP000280455">
    <property type="component" value="Chromosome"/>
</dbReference>
<proteinExistence type="predicted"/>
<dbReference type="Pfam" id="PF13602">
    <property type="entry name" value="ADH_zinc_N_2"/>
    <property type="match status" value="1"/>
</dbReference>
<reference evidence="1 2" key="1">
    <citation type="submission" date="2018-03" db="EMBL/GenBank/DDBJ databases">
        <title>Diversity of phytobeneficial traits revealed by whole-genome analysis of worldwide-isolated phenazine-producing Pseudomonas spp.</title>
        <authorList>
            <person name="Biessy A."/>
            <person name="Novinscak A."/>
            <person name="Blom J."/>
            <person name="Leger G."/>
            <person name="Thomashow L.S."/>
            <person name="Cazorla F.M."/>
            <person name="Josic D."/>
            <person name="Filion M."/>
        </authorList>
    </citation>
    <scope>NUCLEOTIDE SEQUENCE [LARGE SCALE GENOMIC DNA]</scope>
    <source>
        <strain evidence="1 2">ChPhzS24</strain>
    </source>
</reference>
<evidence type="ECO:0000313" key="2">
    <source>
        <dbReference type="Proteomes" id="UP000280455"/>
    </source>
</evidence>
<organism evidence="1 2">
    <name type="scientific">Pseudomonas chlororaphis subsp. aureofaciens</name>
    <dbReference type="NCBI Taxonomy" id="587851"/>
    <lineage>
        <taxon>Bacteria</taxon>
        <taxon>Pseudomonadati</taxon>
        <taxon>Pseudomonadota</taxon>
        <taxon>Gammaproteobacteria</taxon>
        <taxon>Pseudomonadales</taxon>
        <taxon>Pseudomonadaceae</taxon>
        <taxon>Pseudomonas</taxon>
    </lineage>
</organism>
<sequence length="46" mass="5266">MALISAGRVKPYIFERFALEDVQQAHRLIDSGRHIGKIILQLFTRG</sequence>
<protein>
    <submittedName>
        <fullName evidence="1">Quinone oxidoreductase</fullName>
        <ecNumber evidence="1">1.6.5.5</ecNumber>
    </submittedName>
</protein>
<evidence type="ECO:0000313" key="1">
    <source>
        <dbReference type="EMBL" id="AZE27696.1"/>
    </source>
</evidence>
<name>A0AAD1E4I9_9PSED</name>